<gene>
    <name evidence="1" type="ORF">OHU17_34310</name>
</gene>
<dbReference type="EMBL" id="CP108057">
    <property type="protein sequence ID" value="WUO50510.1"/>
    <property type="molecule type" value="Genomic_DNA"/>
</dbReference>
<sequence length="150" mass="16665">MTTDPTESRWRRLRRSLSAPAVPAPGGTGSFPAWPPQAVFHRTGTSVFPYAALVDGRWWILRLNDFPEHPLYTLFVDSRSVTDLRDDPADWRRMSEAWATAPVLDAAARAEVLRLMAGLGPYGAEYGTPCTDNDYCTCAVLTDAYAAREE</sequence>
<evidence type="ECO:0000313" key="2">
    <source>
        <dbReference type="Proteomes" id="UP001432075"/>
    </source>
</evidence>
<organism evidence="1 2">
    <name type="scientific">Streptomyces goshikiensis</name>
    <dbReference type="NCBI Taxonomy" id="1942"/>
    <lineage>
        <taxon>Bacteria</taxon>
        <taxon>Bacillati</taxon>
        <taxon>Actinomycetota</taxon>
        <taxon>Actinomycetes</taxon>
        <taxon>Kitasatosporales</taxon>
        <taxon>Streptomycetaceae</taxon>
        <taxon>Streptomyces</taxon>
    </lineage>
</organism>
<reference evidence="1" key="1">
    <citation type="submission" date="2022-10" db="EMBL/GenBank/DDBJ databases">
        <title>The complete genomes of actinobacterial strains from the NBC collection.</title>
        <authorList>
            <person name="Joergensen T.S."/>
            <person name="Alvarez Arevalo M."/>
            <person name="Sterndorff E.B."/>
            <person name="Faurdal D."/>
            <person name="Vuksanovic O."/>
            <person name="Mourched A.-S."/>
            <person name="Charusanti P."/>
            <person name="Shaw S."/>
            <person name="Blin K."/>
            <person name="Weber T."/>
        </authorList>
    </citation>
    <scope>NUCLEOTIDE SEQUENCE</scope>
    <source>
        <strain evidence="1">NBC_00283</strain>
    </source>
</reference>
<dbReference type="Proteomes" id="UP001432075">
    <property type="component" value="Chromosome"/>
</dbReference>
<evidence type="ECO:0000313" key="1">
    <source>
        <dbReference type="EMBL" id="WUO50510.1"/>
    </source>
</evidence>
<proteinExistence type="predicted"/>
<keyword evidence="2" id="KW-1185">Reference proteome</keyword>
<accession>A0ABZ1RWL9</accession>
<protein>
    <submittedName>
        <fullName evidence="1">Uncharacterized protein</fullName>
    </submittedName>
</protein>
<name>A0ABZ1RWL9_9ACTN</name>